<name>A0ABQ2ZZS6_9ACTN</name>
<reference evidence="3" key="1">
    <citation type="journal article" date="2019" name="Int. J. Syst. Evol. Microbiol.">
        <title>The Global Catalogue of Microorganisms (GCM) 10K type strain sequencing project: providing services to taxonomists for standard genome sequencing and annotation.</title>
        <authorList>
            <consortium name="The Broad Institute Genomics Platform"/>
            <consortium name="The Broad Institute Genome Sequencing Center for Infectious Disease"/>
            <person name="Wu L."/>
            <person name="Ma J."/>
        </authorList>
    </citation>
    <scope>NUCLEOTIDE SEQUENCE [LARGE SCALE GENOMIC DNA]</scope>
    <source>
        <strain evidence="3">JCM 4957</strain>
    </source>
</reference>
<accession>A0ABQ2ZZS6</accession>
<feature type="compositionally biased region" description="Gly residues" evidence="1">
    <location>
        <begin position="87"/>
        <end position="96"/>
    </location>
</feature>
<keyword evidence="3" id="KW-1185">Reference proteome</keyword>
<organism evidence="2 3">
    <name type="scientific">Streptomyces djakartensis</name>
    <dbReference type="NCBI Taxonomy" id="68193"/>
    <lineage>
        <taxon>Bacteria</taxon>
        <taxon>Bacillati</taxon>
        <taxon>Actinomycetota</taxon>
        <taxon>Actinomycetes</taxon>
        <taxon>Kitasatosporales</taxon>
        <taxon>Streptomycetaceae</taxon>
        <taxon>Streptomyces</taxon>
    </lineage>
</organism>
<feature type="region of interest" description="Disordered" evidence="1">
    <location>
        <begin position="66"/>
        <end position="96"/>
    </location>
</feature>
<comment type="caution">
    <text evidence="2">The sequence shown here is derived from an EMBL/GenBank/DDBJ whole genome shotgun (WGS) entry which is preliminary data.</text>
</comment>
<evidence type="ECO:0000256" key="1">
    <source>
        <dbReference type="SAM" id="MobiDB-lite"/>
    </source>
</evidence>
<dbReference type="Proteomes" id="UP000653308">
    <property type="component" value="Unassembled WGS sequence"/>
</dbReference>
<dbReference type="EMBL" id="BMWE01000011">
    <property type="protein sequence ID" value="GGY29936.1"/>
    <property type="molecule type" value="Genomic_DNA"/>
</dbReference>
<evidence type="ECO:0000313" key="3">
    <source>
        <dbReference type="Proteomes" id="UP000653308"/>
    </source>
</evidence>
<evidence type="ECO:0000313" key="2">
    <source>
        <dbReference type="EMBL" id="GGY29936.1"/>
    </source>
</evidence>
<gene>
    <name evidence="2" type="ORF">GCM10010384_41400</name>
</gene>
<proteinExistence type="predicted"/>
<protein>
    <submittedName>
        <fullName evidence="2">Uncharacterized protein</fullName>
    </submittedName>
</protein>
<sequence length="96" mass="9932">MPSKTQRVTIGSTVFRKYRVIPRIRLEEPSMSPPRKSGARPIATLHTLSGTSVLAADAVTVSALSAVSAGSRRRDNHPGMTRAPGAGWPGAGGPGG</sequence>